<dbReference type="PANTHER" id="PTHR11877">
    <property type="entry name" value="HYDROXYMETHYLGLUTARYL-COA SYNTHASE"/>
    <property type="match status" value="1"/>
</dbReference>
<comment type="similarity">
    <text evidence="1">Belongs to the thiolase-like superfamily. Chalcone/stilbene synthases family.</text>
</comment>
<evidence type="ECO:0000259" key="6">
    <source>
        <dbReference type="Pfam" id="PF02797"/>
    </source>
</evidence>
<feature type="domain" description="Chalcone/stilbene synthase N-terminal" evidence="5">
    <location>
        <begin position="2"/>
        <end position="203"/>
    </location>
</feature>
<organism evidence="7 8">
    <name type="scientific">Sporomusa ovata</name>
    <dbReference type="NCBI Taxonomy" id="2378"/>
    <lineage>
        <taxon>Bacteria</taxon>
        <taxon>Bacillati</taxon>
        <taxon>Bacillota</taxon>
        <taxon>Negativicutes</taxon>
        <taxon>Selenomonadales</taxon>
        <taxon>Sporomusaceae</taxon>
        <taxon>Sporomusa</taxon>
    </lineage>
</organism>
<dbReference type="EMBL" id="CTRP01000015">
    <property type="protein sequence ID" value="CQR74857.1"/>
    <property type="molecule type" value="Genomic_DNA"/>
</dbReference>
<feature type="active site" description="Acyl-thioester intermediate" evidence="4">
    <location>
        <position position="141"/>
    </location>
</feature>
<evidence type="ECO:0000313" key="8">
    <source>
        <dbReference type="Proteomes" id="UP000049855"/>
    </source>
</evidence>
<dbReference type="Pfam" id="PF02797">
    <property type="entry name" value="Chal_sti_synt_C"/>
    <property type="match status" value="1"/>
</dbReference>
<keyword evidence="8" id="KW-1185">Reference proteome</keyword>
<dbReference type="Pfam" id="PF00195">
    <property type="entry name" value="Chal_sti_synt_N"/>
    <property type="match status" value="1"/>
</dbReference>
<evidence type="ECO:0000256" key="3">
    <source>
        <dbReference type="ARBA" id="ARBA00023315"/>
    </source>
</evidence>
<dbReference type="Gene3D" id="3.40.47.10">
    <property type="match status" value="2"/>
</dbReference>
<dbReference type="AlphaFoldDB" id="A0A0U1L5A4"/>
<evidence type="ECO:0000256" key="1">
    <source>
        <dbReference type="ARBA" id="ARBA00005531"/>
    </source>
</evidence>
<proteinExistence type="inferred from homology"/>
<protein>
    <submittedName>
        <fullName evidence="7">Chalcone synthase</fullName>
        <ecNumber evidence="7">2.3.1.74</ecNumber>
    </submittedName>
</protein>
<dbReference type="PANTHER" id="PTHR11877:SF99">
    <property type="entry name" value="1,3,6,8-TETRAHYDROXYNAPHTHALENE SYNTHASE"/>
    <property type="match status" value="1"/>
</dbReference>
<dbReference type="RefSeq" id="WP_021166677.1">
    <property type="nucleotide sequence ID" value="NZ_CTRP01000015.1"/>
</dbReference>
<dbReference type="CDD" id="cd00831">
    <property type="entry name" value="CHS_like"/>
    <property type="match status" value="1"/>
</dbReference>
<keyword evidence="2 7" id="KW-0808">Transferase</keyword>
<feature type="domain" description="Chalcone/stilbene synthase C-terminal" evidence="6">
    <location>
        <begin position="214"/>
        <end position="347"/>
    </location>
</feature>
<sequence>MGNPQIMSVGTAIPPYTLQQEEIKEFVATLFQTNMAHLERLLPVFENGLIKVRHLSRPLAWYREMHSFAEANKLYEETALTLAEEAAAKAIKQAGIRSDEIGMIIYISSTGIATPTVDAKIIERLGLSPHTARVPIWGLGCAGGIVGLARASELAQVLPGKAVLLITVELCSLTFQRNDYSKANLVGTSLFGDGAAAALIAVDGGGPTVCGSYSTLFPATEDIMGWDVTESGLKVRFSRDIPSIVRKNLPELTGKAYDKWDIDSNSVQHYVVHPGGAKVLEAYADSLRLSDDKLDHAYRVLESYGNMSSATVLFVLNSFLASTPPTEEYGLMLALGPGFSAEQVLFRW</sequence>
<dbReference type="InterPro" id="IPR011141">
    <property type="entry name" value="Polyketide_synthase_type-III"/>
</dbReference>
<dbReference type="PIRSF" id="PIRSF000451">
    <property type="entry name" value="PKS_III"/>
    <property type="match status" value="1"/>
</dbReference>
<dbReference type="InterPro" id="IPR016039">
    <property type="entry name" value="Thiolase-like"/>
</dbReference>
<reference evidence="8" key="1">
    <citation type="submission" date="2015-03" db="EMBL/GenBank/DDBJ databases">
        <authorList>
            <person name="Nijsse Bart"/>
        </authorList>
    </citation>
    <scope>NUCLEOTIDE SEQUENCE [LARGE SCALE GENOMIC DNA]</scope>
</reference>
<evidence type="ECO:0000259" key="5">
    <source>
        <dbReference type="Pfam" id="PF00195"/>
    </source>
</evidence>
<dbReference type="SUPFAM" id="SSF53901">
    <property type="entry name" value="Thiolase-like"/>
    <property type="match status" value="1"/>
</dbReference>
<name>A0A0U1L5A4_9FIRM</name>
<dbReference type="GO" id="GO:0016210">
    <property type="term" value="F:naringenin-chalcone synthase activity"/>
    <property type="evidence" value="ECO:0007669"/>
    <property type="project" value="UniProtKB-EC"/>
</dbReference>
<keyword evidence="3 7" id="KW-0012">Acyltransferase</keyword>
<gene>
    <name evidence="7" type="ORF">SpAn4DRAFT_4214</name>
</gene>
<evidence type="ECO:0000256" key="4">
    <source>
        <dbReference type="PIRSR" id="PIRSR000451-1"/>
    </source>
</evidence>
<dbReference type="Proteomes" id="UP000049855">
    <property type="component" value="Unassembled WGS sequence"/>
</dbReference>
<dbReference type="InterPro" id="IPR012328">
    <property type="entry name" value="Chalcone/stilbene_synt_C"/>
</dbReference>
<dbReference type="InterPro" id="IPR001099">
    <property type="entry name" value="Chalcone/stilbene_synt_N"/>
</dbReference>
<dbReference type="EC" id="2.3.1.74" evidence="7"/>
<accession>A0A0U1L5A4</accession>
<evidence type="ECO:0000256" key="2">
    <source>
        <dbReference type="ARBA" id="ARBA00022679"/>
    </source>
</evidence>
<dbReference type="GO" id="GO:0030639">
    <property type="term" value="P:polyketide biosynthetic process"/>
    <property type="evidence" value="ECO:0007669"/>
    <property type="project" value="TreeGrafter"/>
</dbReference>
<evidence type="ECO:0000313" key="7">
    <source>
        <dbReference type="EMBL" id="CQR74857.1"/>
    </source>
</evidence>